<dbReference type="InterPro" id="IPR023809">
    <property type="entry name" value="Thiopep_bacteriocin_synth_dom"/>
</dbReference>
<comment type="caution">
    <text evidence="3">The sequence shown here is derived from an EMBL/GenBank/DDBJ whole genome shotgun (WGS) entry which is preliminary data.</text>
</comment>
<dbReference type="InterPro" id="IPR006827">
    <property type="entry name" value="Lant_deHydtase_N"/>
</dbReference>
<dbReference type="RefSeq" id="WP_206870950.1">
    <property type="nucleotide sequence ID" value="NZ_BMBA01000003.1"/>
</dbReference>
<keyword evidence="4" id="KW-1185">Reference proteome</keyword>
<gene>
    <name evidence="3" type="ORF">CSC2_32010</name>
</gene>
<evidence type="ECO:0000313" key="4">
    <source>
        <dbReference type="Proteomes" id="UP000663802"/>
    </source>
</evidence>
<dbReference type="EMBL" id="BMBA01000003">
    <property type="protein sequence ID" value="GFZ32675.1"/>
    <property type="molecule type" value="Genomic_DNA"/>
</dbReference>
<reference evidence="3 4" key="1">
    <citation type="journal article" date="2021" name="Int. J. Syst. Evol. Microbiol.">
        <title>Clostridium zeae sp. nov., isolated from corn silage.</title>
        <authorList>
            <person name="Kobayashi H."/>
            <person name="Tanizawa Y."/>
            <person name="Yagura M."/>
            <person name="Sakamoto M."/>
            <person name="Ohkuma M."/>
            <person name="Tohno M."/>
        </authorList>
    </citation>
    <scope>NUCLEOTIDE SEQUENCE [LARGE SCALE GENOMIC DNA]</scope>
    <source>
        <strain evidence="3 4">CSC2</strain>
    </source>
</reference>
<feature type="domain" description="Lantibiotic dehydratase N-terminal" evidence="1">
    <location>
        <begin position="53"/>
        <end position="704"/>
    </location>
</feature>
<dbReference type="Pfam" id="PF04738">
    <property type="entry name" value="Lant_dehydr_N"/>
    <property type="match status" value="1"/>
</dbReference>
<dbReference type="NCBIfam" id="TIGR03891">
    <property type="entry name" value="thiopep_ocin"/>
    <property type="match status" value="1"/>
</dbReference>
<accession>A0ABQ1ED29</accession>
<dbReference type="Proteomes" id="UP000663802">
    <property type="component" value="Unassembled WGS sequence"/>
</dbReference>
<protein>
    <recommendedName>
        <fullName evidence="5">Lantibiotic dehydratase</fullName>
    </recommendedName>
</protein>
<name>A0ABQ1ED29_9CLOT</name>
<evidence type="ECO:0008006" key="5">
    <source>
        <dbReference type="Google" id="ProtNLM"/>
    </source>
</evidence>
<evidence type="ECO:0000259" key="2">
    <source>
        <dbReference type="Pfam" id="PF14028"/>
    </source>
</evidence>
<sequence length="1053" mass="123459">MSRKLKIKDNTDIYKTANFFMMRTPILSLDKYYELSNINESFIHMIKDLFRVPLIREAILVSSKSLYDSLKNSENYNQQIVSSFLKYFIRMSTRTTPFGLFASVNIGSFDKETNMELNDYNHYTKRARVDMKWLLSVLKKIEMDKNILFKLRVKCNSTYLFKGNRIDNLFLSYYGQKLETEESKYSAVSIKLSRMVQYTLSLCSDYIRVEDILEKFSKFAVDIPKETILSFIIELLNKEYIISELRPPLTDESPLEYVLNILYEIQEAKKIYNVLLDLKKSIDNYNCLELGQGEEQFLDIVEKMSAFEQASHYLQVDLKSSMKKCILNSEIARDVEKFSKLLTKLSVLKSTPHHLAQYRNTFIEVYGTHREVPFLELIDIDRGIGFPATYMNPISNKSLNEGTPIENELKFQNYIYCKLSEVMIDKAAQIDIRDEEIDALNLTEYDVNKLPISYEINMFVVGSKKAVDDGNYKLVLGPNFGSAKVGKTFGRFMYMFDDSINDKLSYLIRQENEIINDDNVIVGELAYLSENGRSLNVALTKNYLGYELPIATNSNKDNVLDLQDIVVGVENNEFYLKSVKLNKKIVLNVNHMLNPNICNNIYRLLVEISIIDNHFSMMSTLNVVMDKFIYIPRINYKNIIISPRTWKVNCELLKIKSSKENFDNFKTKFLEFSEKYKIDQFVYLTYMDHRLLLNLENELHLRELFLAVTKNKNKYIKLIEQETNYKESIVESKNEVFFSEIVVPLVRTIKNNSKKQNINSNTDLDICSTFDRRRVDIPFGEWIYLKLYGNKNRENELIAIHLNKFLSNLLNQGLVRKVFFIRYSDPEQHIRIRMLKSDESNIELYEQINKFLNSLYDLALIRKATMDTYEKEVERYGGLKLISYAENLFYKDTLSVIATLNLIEARKINMDIKIIGAIGIIKFLEDYGMEFNSQLELFNKVVNPNEYRESFAKYRKDLIKLANSNDNWNSLKSINDGKLLFEIMTIRTDSIMDYRININESKKQGILTNTEENIILSVIHMFCNRLYGTNRMLEKEVMALVRHTLYSLKYFKK</sequence>
<dbReference type="Pfam" id="PF14028">
    <property type="entry name" value="Lant_dehydr_C"/>
    <property type="match status" value="1"/>
</dbReference>
<organism evidence="3 4">
    <name type="scientific">Clostridium zeae</name>
    <dbReference type="NCBI Taxonomy" id="2759022"/>
    <lineage>
        <taxon>Bacteria</taxon>
        <taxon>Bacillati</taxon>
        <taxon>Bacillota</taxon>
        <taxon>Clostridia</taxon>
        <taxon>Eubacteriales</taxon>
        <taxon>Clostridiaceae</taxon>
        <taxon>Clostridium</taxon>
    </lineage>
</organism>
<evidence type="ECO:0000313" key="3">
    <source>
        <dbReference type="EMBL" id="GFZ32675.1"/>
    </source>
</evidence>
<evidence type="ECO:0000259" key="1">
    <source>
        <dbReference type="Pfam" id="PF04738"/>
    </source>
</evidence>
<proteinExistence type="predicted"/>
<feature type="domain" description="Thiopeptide-type bacteriocin biosynthesis" evidence="2">
    <location>
        <begin position="782"/>
        <end position="1045"/>
    </location>
</feature>